<feature type="region of interest" description="Disordered" evidence="2">
    <location>
        <begin position="127"/>
        <end position="147"/>
    </location>
</feature>
<evidence type="ECO:0000313" key="4">
    <source>
        <dbReference type="EMBL" id="QSE92620.1"/>
    </source>
</evidence>
<dbReference type="InterPro" id="IPR011051">
    <property type="entry name" value="RmlC_Cupin_sf"/>
</dbReference>
<gene>
    <name evidence="4" type="ORF">JWS13_30435</name>
</gene>
<name>A0A974ZW55_9NOCA</name>
<evidence type="ECO:0000256" key="1">
    <source>
        <dbReference type="ARBA" id="ARBA00022723"/>
    </source>
</evidence>
<dbReference type="Gene3D" id="2.60.120.10">
    <property type="entry name" value="Jelly Rolls"/>
    <property type="match status" value="1"/>
</dbReference>
<evidence type="ECO:0000259" key="3">
    <source>
        <dbReference type="Pfam" id="PF07883"/>
    </source>
</evidence>
<reference evidence="4 5" key="1">
    <citation type="journal article" date="2021" name="Microbiol. Resour. Announc.">
        <title>Complete Genome Sequences of Two Rhodococcus sp. Strains with Large and Linear Chromosomes, Isolated from Apple Rhizosphere.</title>
        <authorList>
            <person name="Benning S."/>
            <person name="Brugnone N."/>
            <person name="Siani R."/>
            <person name="Kublik S."/>
            <person name="Schloter M."/>
            <person name="Rad V."/>
        </authorList>
    </citation>
    <scope>NUCLEOTIDE SEQUENCE [LARGE SCALE GENOMIC DNA]</scope>
    <source>
        <strain evidence="4 5">R79</strain>
    </source>
</reference>
<sequence>MFERAGAVTVNHALHEGSPLTRIQWHFMKNSSLPVAVHTWDLPAGASEGLHVHPATGDDALEEFYILVSGSASMSMDGVDHQLRPGDSMLAKPGIAHDFRNTGADAARVIVVWGRPGTAMDWTQWVTGRKTDQADREAGEDVRPDHS</sequence>
<keyword evidence="1" id="KW-0479">Metal-binding</keyword>
<dbReference type="Pfam" id="PF07883">
    <property type="entry name" value="Cupin_2"/>
    <property type="match status" value="1"/>
</dbReference>
<evidence type="ECO:0000313" key="5">
    <source>
        <dbReference type="Proteomes" id="UP000662986"/>
    </source>
</evidence>
<proteinExistence type="predicted"/>
<dbReference type="Proteomes" id="UP000662986">
    <property type="component" value="Chromosome"/>
</dbReference>
<feature type="domain" description="Cupin type-2" evidence="3">
    <location>
        <begin position="40"/>
        <end position="113"/>
    </location>
</feature>
<feature type="compositionally biased region" description="Basic and acidic residues" evidence="2">
    <location>
        <begin position="129"/>
        <end position="147"/>
    </location>
</feature>
<dbReference type="InterPro" id="IPR014710">
    <property type="entry name" value="RmlC-like_jellyroll"/>
</dbReference>
<dbReference type="InterPro" id="IPR051610">
    <property type="entry name" value="GPI/OXD"/>
</dbReference>
<dbReference type="SUPFAM" id="SSF51182">
    <property type="entry name" value="RmlC-like cupins"/>
    <property type="match status" value="1"/>
</dbReference>
<dbReference type="RefSeq" id="WP_206009083.1">
    <property type="nucleotide sequence ID" value="NZ_CP070619.1"/>
</dbReference>
<organism evidence="4 5">
    <name type="scientific">Rhodococcus pseudokoreensis</name>
    <dbReference type="NCBI Taxonomy" id="2811421"/>
    <lineage>
        <taxon>Bacteria</taxon>
        <taxon>Bacillati</taxon>
        <taxon>Actinomycetota</taxon>
        <taxon>Actinomycetes</taxon>
        <taxon>Mycobacteriales</taxon>
        <taxon>Nocardiaceae</taxon>
        <taxon>Rhodococcus</taxon>
    </lineage>
</organism>
<keyword evidence="5" id="KW-1185">Reference proteome</keyword>
<reference evidence="4 5" key="2">
    <citation type="journal article" date="2022" name="Arch. Microbiol.">
        <title>Rhodococcus pseudokoreensis sp. nov. isolated from the rhizosphere of young M26 apple rootstocks.</title>
        <authorList>
            <person name="Kampfer P."/>
            <person name="Glaeser S.P."/>
            <person name="Blom J."/>
            <person name="Wolf J."/>
            <person name="Benning S."/>
            <person name="Schloter M."/>
            <person name="Neumann-Schaal M."/>
        </authorList>
    </citation>
    <scope>NUCLEOTIDE SEQUENCE [LARGE SCALE GENOMIC DNA]</scope>
    <source>
        <strain evidence="4 5">R79</strain>
    </source>
</reference>
<accession>A0A974ZW55</accession>
<dbReference type="InterPro" id="IPR013096">
    <property type="entry name" value="Cupin_2"/>
</dbReference>
<evidence type="ECO:0000256" key="2">
    <source>
        <dbReference type="SAM" id="MobiDB-lite"/>
    </source>
</evidence>
<protein>
    <submittedName>
        <fullName evidence="4">Cupin domain-containing protein</fullName>
    </submittedName>
</protein>
<dbReference type="EMBL" id="CP070619">
    <property type="protein sequence ID" value="QSE92620.1"/>
    <property type="molecule type" value="Genomic_DNA"/>
</dbReference>
<dbReference type="PANTHER" id="PTHR35848">
    <property type="entry name" value="OXALATE-BINDING PROTEIN"/>
    <property type="match status" value="1"/>
</dbReference>